<organism evidence="1 2">
    <name type="scientific">Smallanthus sonchifolius</name>
    <dbReference type="NCBI Taxonomy" id="185202"/>
    <lineage>
        <taxon>Eukaryota</taxon>
        <taxon>Viridiplantae</taxon>
        <taxon>Streptophyta</taxon>
        <taxon>Embryophyta</taxon>
        <taxon>Tracheophyta</taxon>
        <taxon>Spermatophyta</taxon>
        <taxon>Magnoliopsida</taxon>
        <taxon>eudicotyledons</taxon>
        <taxon>Gunneridae</taxon>
        <taxon>Pentapetalae</taxon>
        <taxon>asterids</taxon>
        <taxon>campanulids</taxon>
        <taxon>Asterales</taxon>
        <taxon>Asteraceae</taxon>
        <taxon>Asteroideae</taxon>
        <taxon>Heliantheae alliance</taxon>
        <taxon>Millerieae</taxon>
        <taxon>Smallanthus</taxon>
    </lineage>
</organism>
<reference evidence="1 2" key="2">
    <citation type="journal article" date="2022" name="Mol. Ecol. Resour.">
        <title>The genomes of chicory, endive, great burdock and yacon provide insights into Asteraceae paleo-polyploidization history and plant inulin production.</title>
        <authorList>
            <person name="Fan W."/>
            <person name="Wang S."/>
            <person name="Wang H."/>
            <person name="Wang A."/>
            <person name="Jiang F."/>
            <person name="Liu H."/>
            <person name="Zhao H."/>
            <person name="Xu D."/>
            <person name="Zhang Y."/>
        </authorList>
    </citation>
    <scope>NUCLEOTIDE SEQUENCE [LARGE SCALE GENOMIC DNA]</scope>
    <source>
        <strain evidence="2">cv. Yunnan</strain>
        <tissue evidence="1">Leaves</tissue>
    </source>
</reference>
<sequence>MTVSVTRKERKEEDGGIQKERKKRERAEKEERSRKMSRFSFDRKKEPVECGVDDMDSGEQLIGSKWAEEMVSVDQVCGK</sequence>
<evidence type="ECO:0000313" key="2">
    <source>
        <dbReference type="Proteomes" id="UP001056120"/>
    </source>
</evidence>
<keyword evidence="2" id="KW-1185">Reference proteome</keyword>
<evidence type="ECO:0000313" key="1">
    <source>
        <dbReference type="EMBL" id="KAI3824903.1"/>
    </source>
</evidence>
<proteinExistence type="predicted"/>
<protein>
    <submittedName>
        <fullName evidence="1">Uncharacterized protein</fullName>
    </submittedName>
</protein>
<name>A0ACB9JY55_9ASTR</name>
<comment type="caution">
    <text evidence="1">The sequence shown here is derived from an EMBL/GenBank/DDBJ whole genome shotgun (WGS) entry which is preliminary data.</text>
</comment>
<gene>
    <name evidence="1" type="ORF">L1987_06376</name>
</gene>
<dbReference type="Proteomes" id="UP001056120">
    <property type="component" value="Linkage Group LG02"/>
</dbReference>
<dbReference type="EMBL" id="CM042019">
    <property type="protein sequence ID" value="KAI3824903.1"/>
    <property type="molecule type" value="Genomic_DNA"/>
</dbReference>
<reference evidence="2" key="1">
    <citation type="journal article" date="2022" name="Mol. Ecol. Resour.">
        <title>The genomes of chicory, endive, great burdock and yacon provide insights into Asteraceae palaeo-polyploidization history and plant inulin production.</title>
        <authorList>
            <person name="Fan W."/>
            <person name="Wang S."/>
            <person name="Wang H."/>
            <person name="Wang A."/>
            <person name="Jiang F."/>
            <person name="Liu H."/>
            <person name="Zhao H."/>
            <person name="Xu D."/>
            <person name="Zhang Y."/>
        </authorList>
    </citation>
    <scope>NUCLEOTIDE SEQUENCE [LARGE SCALE GENOMIC DNA]</scope>
    <source>
        <strain evidence="2">cv. Yunnan</strain>
    </source>
</reference>
<accession>A0ACB9JY55</accession>